<organism evidence="2 3">
    <name type="scientific">Actinokineospora globicatena</name>
    <dbReference type="NCBI Taxonomy" id="103729"/>
    <lineage>
        <taxon>Bacteria</taxon>
        <taxon>Bacillati</taxon>
        <taxon>Actinomycetota</taxon>
        <taxon>Actinomycetes</taxon>
        <taxon>Pseudonocardiales</taxon>
        <taxon>Pseudonocardiaceae</taxon>
        <taxon>Actinokineospora</taxon>
    </lineage>
</organism>
<accession>A0A9W6V8G2</accession>
<keyword evidence="3" id="KW-1185">Reference proteome</keyword>
<proteinExistence type="predicted"/>
<comment type="caution">
    <text evidence="2">The sequence shown here is derived from an EMBL/GenBank/DDBJ whole genome shotgun (WGS) entry which is preliminary data.</text>
</comment>
<name>A0A9W6V8G2_9PSEU</name>
<sequence length="267" mass="28538">MVCAAAAVVTLLVAIARAVVAIPEVADWLGWPTGWPQGDKGLPAVAMLLLAWLVISAVRVSNYRQEVAQVAQSLHALLATLPWGGEEHVPLSDGSTVVLALVVDPRVDVIYAARSHPKVATTTGLRELIDDTEFRALAAHEDHHVRGHHERVIALVFCAARVLPFLTRVVHQVLYLVERAADEVGAAEVRNRPLVAASIRKVIDAMASIGQLVPRPMSERDVSRRCAALLASPRTARWLAVAPALVAASSVAFTVYGVVDLIGLVPG</sequence>
<gene>
    <name evidence="2" type="ORF">Aglo03_07620</name>
</gene>
<feature type="transmembrane region" description="Helical" evidence="1">
    <location>
        <begin position="238"/>
        <end position="259"/>
    </location>
</feature>
<keyword evidence="1" id="KW-1133">Transmembrane helix</keyword>
<keyword evidence="1" id="KW-0812">Transmembrane</keyword>
<dbReference type="Proteomes" id="UP001165042">
    <property type="component" value="Unassembled WGS sequence"/>
</dbReference>
<dbReference type="AlphaFoldDB" id="A0A9W6V8G2"/>
<keyword evidence="1" id="KW-0472">Membrane</keyword>
<dbReference type="EMBL" id="BSSD01000001">
    <property type="protein sequence ID" value="GLW89946.1"/>
    <property type="molecule type" value="Genomic_DNA"/>
</dbReference>
<feature type="transmembrane region" description="Helical" evidence="1">
    <location>
        <begin position="42"/>
        <end position="60"/>
    </location>
</feature>
<evidence type="ECO:0000313" key="2">
    <source>
        <dbReference type="EMBL" id="GLW89946.1"/>
    </source>
</evidence>
<evidence type="ECO:0008006" key="4">
    <source>
        <dbReference type="Google" id="ProtNLM"/>
    </source>
</evidence>
<evidence type="ECO:0000256" key="1">
    <source>
        <dbReference type="SAM" id="Phobius"/>
    </source>
</evidence>
<reference evidence="2" key="1">
    <citation type="submission" date="2023-02" db="EMBL/GenBank/DDBJ databases">
        <title>Actinokineospora globicatena NBRC 15670.</title>
        <authorList>
            <person name="Ichikawa N."/>
            <person name="Sato H."/>
            <person name="Tonouchi N."/>
        </authorList>
    </citation>
    <scope>NUCLEOTIDE SEQUENCE</scope>
    <source>
        <strain evidence="2">NBRC 15670</strain>
    </source>
</reference>
<protein>
    <recommendedName>
        <fullName evidence="4">Zn-dependent protease with chaperone function</fullName>
    </recommendedName>
</protein>
<evidence type="ECO:0000313" key="3">
    <source>
        <dbReference type="Proteomes" id="UP001165042"/>
    </source>
</evidence>